<dbReference type="GeneID" id="87816637"/>
<name>A0AAN6V7I5_9PEZI</name>
<evidence type="ECO:0000313" key="1">
    <source>
        <dbReference type="EMBL" id="KAK4145470.1"/>
    </source>
</evidence>
<keyword evidence="2" id="KW-1185">Reference proteome</keyword>
<organism evidence="1 2">
    <name type="scientific">Dichotomopilus funicola</name>
    <dbReference type="NCBI Taxonomy" id="1934379"/>
    <lineage>
        <taxon>Eukaryota</taxon>
        <taxon>Fungi</taxon>
        <taxon>Dikarya</taxon>
        <taxon>Ascomycota</taxon>
        <taxon>Pezizomycotina</taxon>
        <taxon>Sordariomycetes</taxon>
        <taxon>Sordariomycetidae</taxon>
        <taxon>Sordariales</taxon>
        <taxon>Chaetomiaceae</taxon>
        <taxon>Dichotomopilus</taxon>
    </lineage>
</organism>
<sequence>MDTPPPIRILRAFSPETQISQFRPTDPVSRAPTPLLTNDIRHAAVYHAMTCALALVTSNEGPSGLHWAGALAEEAWYGPQGGEDEDWSTKQLERMKMAEEGFMGALREEGVSVVLWEGGRLDEGFRGQANPWETGVYGEGDGDEEGKGSGWNEVFVSNFMVVAMIEAKRYSPTSADRRDAYPRFIIELVLTLAHGLVYCFIKYLREHSPPNPLKQRLLPKGLDQMWDQAVFQGTLVSLKTPGHPMNNWQCGVLWFEKDIGAGDGRRGDSRGPLGARKVDFTKIILLFNRWDGTETDPLVDRSDLEWVPRFLKNIPLLEEEVEQNIYWAVHGQKAHFHNCKAWTWGL</sequence>
<dbReference type="Proteomes" id="UP001302676">
    <property type="component" value="Unassembled WGS sequence"/>
</dbReference>
<comment type="caution">
    <text evidence="1">The sequence shown here is derived from an EMBL/GenBank/DDBJ whole genome shotgun (WGS) entry which is preliminary data.</text>
</comment>
<evidence type="ECO:0000313" key="2">
    <source>
        <dbReference type="Proteomes" id="UP001302676"/>
    </source>
</evidence>
<proteinExistence type="predicted"/>
<reference evidence="1" key="1">
    <citation type="journal article" date="2023" name="Mol. Phylogenet. Evol.">
        <title>Genome-scale phylogeny and comparative genomics of the fungal order Sordariales.</title>
        <authorList>
            <person name="Hensen N."/>
            <person name="Bonometti L."/>
            <person name="Westerberg I."/>
            <person name="Brannstrom I.O."/>
            <person name="Guillou S."/>
            <person name="Cros-Aarteil S."/>
            <person name="Calhoun S."/>
            <person name="Haridas S."/>
            <person name="Kuo A."/>
            <person name="Mondo S."/>
            <person name="Pangilinan J."/>
            <person name="Riley R."/>
            <person name="LaButti K."/>
            <person name="Andreopoulos B."/>
            <person name="Lipzen A."/>
            <person name="Chen C."/>
            <person name="Yan M."/>
            <person name="Daum C."/>
            <person name="Ng V."/>
            <person name="Clum A."/>
            <person name="Steindorff A."/>
            <person name="Ohm R.A."/>
            <person name="Martin F."/>
            <person name="Silar P."/>
            <person name="Natvig D.O."/>
            <person name="Lalanne C."/>
            <person name="Gautier V."/>
            <person name="Ament-Velasquez S.L."/>
            <person name="Kruys A."/>
            <person name="Hutchinson M.I."/>
            <person name="Powell A.J."/>
            <person name="Barry K."/>
            <person name="Miller A.N."/>
            <person name="Grigoriev I.V."/>
            <person name="Debuchy R."/>
            <person name="Gladieux P."/>
            <person name="Hiltunen Thoren M."/>
            <person name="Johannesson H."/>
        </authorList>
    </citation>
    <scope>NUCLEOTIDE SEQUENCE</scope>
    <source>
        <strain evidence="1">CBS 141.50</strain>
    </source>
</reference>
<dbReference type="EMBL" id="MU853568">
    <property type="protein sequence ID" value="KAK4145470.1"/>
    <property type="molecule type" value="Genomic_DNA"/>
</dbReference>
<reference evidence="1" key="2">
    <citation type="submission" date="2023-05" db="EMBL/GenBank/DDBJ databases">
        <authorList>
            <consortium name="Lawrence Berkeley National Laboratory"/>
            <person name="Steindorff A."/>
            <person name="Hensen N."/>
            <person name="Bonometti L."/>
            <person name="Westerberg I."/>
            <person name="Brannstrom I.O."/>
            <person name="Guillou S."/>
            <person name="Cros-Aarteil S."/>
            <person name="Calhoun S."/>
            <person name="Haridas S."/>
            <person name="Kuo A."/>
            <person name="Mondo S."/>
            <person name="Pangilinan J."/>
            <person name="Riley R."/>
            <person name="Labutti K."/>
            <person name="Andreopoulos B."/>
            <person name="Lipzen A."/>
            <person name="Chen C."/>
            <person name="Yanf M."/>
            <person name="Daum C."/>
            <person name="Ng V."/>
            <person name="Clum A."/>
            <person name="Ohm R."/>
            <person name="Martin F."/>
            <person name="Silar P."/>
            <person name="Natvig D."/>
            <person name="Lalanne C."/>
            <person name="Gautier V."/>
            <person name="Ament-Velasquez S.L."/>
            <person name="Kruys A."/>
            <person name="Hutchinson M.I."/>
            <person name="Powell A.J."/>
            <person name="Barry K."/>
            <person name="Miller A.N."/>
            <person name="Grigoriev I.V."/>
            <person name="Debuchy R."/>
            <person name="Gladieux P."/>
            <person name="Thoren M.H."/>
            <person name="Johannesson H."/>
        </authorList>
    </citation>
    <scope>NUCLEOTIDE SEQUENCE</scope>
    <source>
        <strain evidence="1">CBS 141.50</strain>
    </source>
</reference>
<dbReference type="RefSeq" id="XP_062638841.1">
    <property type="nucleotide sequence ID" value="XM_062780024.1"/>
</dbReference>
<accession>A0AAN6V7I5</accession>
<dbReference type="AlphaFoldDB" id="A0AAN6V7I5"/>
<gene>
    <name evidence="1" type="ORF">C8A04DRAFT_26723</name>
</gene>
<protein>
    <submittedName>
        <fullName evidence="1">Uncharacterized protein</fullName>
    </submittedName>
</protein>